<dbReference type="AlphaFoldDB" id="A0A8X6SIH6"/>
<dbReference type="InterPro" id="IPR049012">
    <property type="entry name" value="Mutator_transp_dom"/>
</dbReference>
<name>A0A8X6SIH6_TRICX</name>
<feature type="region of interest" description="Disordered" evidence="1">
    <location>
        <begin position="1"/>
        <end position="29"/>
    </location>
</feature>
<comment type="caution">
    <text evidence="3">The sequence shown here is derived from an EMBL/GenBank/DDBJ whole genome shotgun (WGS) entry which is preliminary data.</text>
</comment>
<protein>
    <recommendedName>
        <fullName evidence="2">Mutator-like transposase domain-containing protein</fullName>
    </recommendedName>
</protein>
<organism evidence="3 4">
    <name type="scientific">Trichonephila clavipes</name>
    <name type="common">Golden silk orbweaver</name>
    <name type="synonym">Nephila clavipes</name>
    <dbReference type="NCBI Taxonomy" id="2585209"/>
    <lineage>
        <taxon>Eukaryota</taxon>
        <taxon>Metazoa</taxon>
        <taxon>Ecdysozoa</taxon>
        <taxon>Arthropoda</taxon>
        <taxon>Chelicerata</taxon>
        <taxon>Arachnida</taxon>
        <taxon>Araneae</taxon>
        <taxon>Araneomorphae</taxon>
        <taxon>Entelegynae</taxon>
        <taxon>Araneoidea</taxon>
        <taxon>Nephilidae</taxon>
        <taxon>Trichonephila</taxon>
    </lineage>
</organism>
<evidence type="ECO:0000256" key="1">
    <source>
        <dbReference type="SAM" id="MobiDB-lite"/>
    </source>
</evidence>
<keyword evidence="4" id="KW-1185">Reference proteome</keyword>
<evidence type="ECO:0000313" key="4">
    <source>
        <dbReference type="Proteomes" id="UP000887159"/>
    </source>
</evidence>
<feature type="domain" description="Mutator-like transposase" evidence="2">
    <location>
        <begin position="55"/>
        <end position="221"/>
    </location>
</feature>
<feature type="compositionally biased region" description="Basic residues" evidence="1">
    <location>
        <begin position="1"/>
        <end position="20"/>
    </location>
</feature>
<proteinExistence type="predicted"/>
<dbReference type="EMBL" id="BMAU01021316">
    <property type="protein sequence ID" value="GFY12826.1"/>
    <property type="molecule type" value="Genomic_DNA"/>
</dbReference>
<feature type="region of interest" description="Disordered" evidence="1">
    <location>
        <begin position="464"/>
        <end position="483"/>
    </location>
</feature>
<sequence>MPRIKKIGRRKYTSNQHKKSKSTEELLSNSVESASKRKIKIPDLLKEQDSQIVNIIVELDLLSSLMKNLLCCKYCCSSEKIELREDLKSRRGLAVSLEIICHNCGESTSTMSSKISNKCYDVNLRLTYGMRAIGKGGAAARIFCGLMNLPPPPAKFERHNSLFLNVLKTISEDSMNAAVHEAVIANDNNSNIDVAVDSTWHKRGYSSLNGVVCATSVENGKRSETSRKASYTQYLGDKDSKGFLTIKEAKVYGNTEVEKLECVGHVQKRMGTRLRNILKTRKGIKLSDGKNISGLGRLTLKEVDSIQHYYGLAICKNLSSVEDMKRAIWAIYFHKLSTEDNPPHALFPLVKKVFRDLTEKLLLKKCLHRRTQNPNESFNKCIWERIPKKVFVGIETLKFGVMDAVICFNDGYVSRIKVFEALGIKPGYNTERALLIMDNKRIFEAERIVNKVSLEARNKRRSLKRKMDKQNLDEENEYQAGKY</sequence>
<dbReference type="Pfam" id="PF20700">
    <property type="entry name" value="Mutator"/>
    <property type="match status" value="1"/>
</dbReference>
<evidence type="ECO:0000259" key="2">
    <source>
        <dbReference type="Pfam" id="PF20700"/>
    </source>
</evidence>
<accession>A0A8X6SIH6</accession>
<reference evidence="3" key="1">
    <citation type="submission" date="2020-08" db="EMBL/GenBank/DDBJ databases">
        <title>Multicomponent nature underlies the extraordinary mechanical properties of spider dragline silk.</title>
        <authorList>
            <person name="Kono N."/>
            <person name="Nakamura H."/>
            <person name="Mori M."/>
            <person name="Yoshida Y."/>
            <person name="Ohtoshi R."/>
            <person name="Malay A.D."/>
            <person name="Moran D.A.P."/>
            <person name="Tomita M."/>
            <person name="Numata K."/>
            <person name="Arakawa K."/>
        </authorList>
    </citation>
    <scope>NUCLEOTIDE SEQUENCE</scope>
</reference>
<gene>
    <name evidence="3" type="primary">AVEN_274169_1</name>
    <name evidence="3" type="ORF">TNCV_4284841</name>
</gene>
<dbReference type="Proteomes" id="UP000887159">
    <property type="component" value="Unassembled WGS sequence"/>
</dbReference>
<evidence type="ECO:0000313" key="3">
    <source>
        <dbReference type="EMBL" id="GFY12826.1"/>
    </source>
</evidence>